<comment type="caution">
    <text evidence="1">The sequence shown here is derived from an EMBL/GenBank/DDBJ whole genome shotgun (WGS) entry which is preliminary data.</text>
</comment>
<dbReference type="RefSeq" id="WP_229990423.1">
    <property type="nucleotide sequence ID" value="NZ_JAJJMO010000001.1"/>
</dbReference>
<accession>A0ABS8MXP6</accession>
<keyword evidence="2" id="KW-1185">Reference proteome</keyword>
<protein>
    <submittedName>
        <fullName evidence="1">DUF1896 domain-containing protein</fullName>
    </submittedName>
</protein>
<name>A0ABS8MXP6_9FLAO</name>
<organism evidence="1 2">
    <name type="scientific">Flavobacterium pisciphilum</name>
    <dbReference type="NCBI Taxonomy" id="2893755"/>
    <lineage>
        <taxon>Bacteria</taxon>
        <taxon>Pseudomonadati</taxon>
        <taxon>Bacteroidota</taxon>
        <taxon>Flavobacteriia</taxon>
        <taxon>Flavobacteriales</taxon>
        <taxon>Flavobacteriaceae</taxon>
        <taxon>Flavobacterium</taxon>
    </lineage>
</organism>
<sequence length="149" mass="17481">MENLLKEKLWFYIIHNNPDLMFTLQEEYGVSDYFNQKINSVKSILEDLFSEVTPQYIIEEICLNVLTDDLKPSRFVYIRTLLSDEFEKTYTTFQESGILTYEVINLIDSCKPVFETIGFTRENEEDPTLRNALIGQIADYLSCPIYSTM</sequence>
<evidence type="ECO:0000313" key="1">
    <source>
        <dbReference type="EMBL" id="MCC9073503.1"/>
    </source>
</evidence>
<reference evidence="1" key="1">
    <citation type="submission" date="2021-11" db="EMBL/GenBank/DDBJ databases">
        <title>Description of novel Flavobacterium species.</title>
        <authorList>
            <person name="Saticioglu I.B."/>
            <person name="Ay H."/>
            <person name="Altun S."/>
            <person name="Duman M."/>
        </authorList>
    </citation>
    <scope>NUCLEOTIDE SEQUENCE</scope>
    <source>
        <strain evidence="1">F-65</strain>
    </source>
</reference>
<evidence type="ECO:0000313" key="2">
    <source>
        <dbReference type="Proteomes" id="UP001430919"/>
    </source>
</evidence>
<gene>
    <name evidence="1" type="ORF">LNQ49_18155</name>
</gene>
<dbReference type="Proteomes" id="UP001430919">
    <property type="component" value="Unassembled WGS sequence"/>
</dbReference>
<dbReference type="EMBL" id="JAJJMO010000001">
    <property type="protein sequence ID" value="MCC9073503.1"/>
    <property type="molecule type" value="Genomic_DNA"/>
</dbReference>
<proteinExistence type="predicted"/>